<evidence type="ECO:0000259" key="4">
    <source>
        <dbReference type="Pfam" id="PF00891"/>
    </source>
</evidence>
<dbReference type="AlphaFoldDB" id="M2YSK7"/>
<dbReference type="Pfam" id="PF00891">
    <property type="entry name" value="Methyltransf_2"/>
    <property type="match status" value="1"/>
</dbReference>
<dbReference type="GO" id="GO:0032259">
    <property type="term" value="P:methylation"/>
    <property type="evidence" value="ECO:0007669"/>
    <property type="project" value="UniProtKB-KW"/>
</dbReference>
<dbReference type="VEuPathDB" id="FungiDB:MYCFIDRAFT_198855"/>
<feature type="domain" description="O-methyltransferase C-terminal" evidence="4">
    <location>
        <begin position="232"/>
        <end position="419"/>
    </location>
</feature>
<evidence type="ECO:0000313" key="6">
    <source>
        <dbReference type="Proteomes" id="UP000016932"/>
    </source>
</evidence>
<keyword evidence="1" id="KW-0489">Methyltransferase</keyword>
<protein>
    <recommendedName>
        <fullName evidence="4">O-methyltransferase C-terminal domain-containing protein</fullName>
    </recommendedName>
</protein>
<dbReference type="RefSeq" id="XP_007929578.1">
    <property type="nucleotide sequence ID" value="XM_007931387.1"/>
</dbReference>
<organism evidence="5 6">
    <name type="scientific">Pseudocercospora fijiensis (strain CIRAD86)</name>
    <name type="common">Black leaf streak disease fungus</name>
    <name type="synonym">Mycosphaerella fijiensis</name>
    <dbReference type="NCBI Taxonomy" id="383855"/>
    <lineage>
        <taxon>Eukaryota</taxon>
        <taxon>Fungi</taxon>
        <taxon>Dikarya</taxon>
        <taxon>Ascomycota</taxon>
        <taxon>Pezizomycotina</taxon>
        <taxon>Dothideomycetes</taxon>
        <taxon>Dothideomycetidae</taxon>
        <taxon>Mycosphaerellales</taxon>
        <taxon>Mycosphaerellaceae</taxon>
        <taxon>Pseudocercospora</taxon>
    </lineage>
</organism>
<dbReference type="GeneID" id="19335761"/>
<dbReference type="Gene3D" id="3.40.50.150">
    <property type="entry name" value="Vaccinia Virus protein VP39"/>
    <property type="match status" value="1"/>
</dbReference>
<dbReference type="InterPro" id="IPR036388">
    <property type="entry name" value="WH-like_DNA-bd_sf"/>
</dbReference>
<dbReference type="Gene3D" id="1.10.10.10">
    <property type="entry name" value="Winged helix-like DNA-binding domain superfamily/Winged helix DNA-binding domain"/>
    <property type="match status" value="1"/>
</dbReference>
<reference evidence="5 6" key="1">
    <citation type="journal article" date="2012" name="PLoS Pathog.">
        <title>Diverse lifestyles and strategies of plant pathogenesis encoded in the genomes of eighteen Dothideomycetes fungi.</title>
        <authorList>
            <person name="Ohm R.A."/>
            <person name="Feau N."/>
            <person name="Henrissat B."/>
            <person name="Schoch C.L."/>
            <person name="Horwitz B.A."/>
            <person name="Barry K.W."/>
            <person name="Condon B.J."/>
            <person name="Copeland A.C."/>
            <person name="Dhillon B."/>
            <person name="Glaser F."/>
            <person name="Hesse C.N."/>
            <person name="Kosti I."/>
            <person name="LaButti K."/>
            <person name="Lindquist E.A."/>
            <person name="Lucas S."/>
            <person name="Salamov A.A."/>
            <person name="Bradshaw R.E."/>
            <person name="Ciuffetti L."/>
            <person name="Hamelin R.C."/>
            <person name="Kema G.H.J."/>
            <person name="Lawrence C."/>
            <person name="Scott J.A."/>
            <person name="Spatafora J.W."/>
            <person name="Turgeon B.G."/>
            <person name="de Wit P.J.G.M."/>
            <person name="Zhong S."/>
            <person name="Goodwin S.B."/>
            <person name="Grigoriev I.V."/>
        </authorList>
    </citation>
    <scope>NUCLEOTIDE SEQUENCE [LARGE SCALE GENOMIC DNA]</scope>
    <source>
        <strain evidence="5 6">CIRAD86</strain>
    </source>
</reference>
<dbReference type="OrthoDB" id="1606438at2759"/>
<dbReference type="HOGENOM" id="CLU_005533_1_3_1"/>
<dbReference type="InterPro" id="IPR016461">
    <property type="entry name" value="COMT-like"/>
</dbReference>
<sequence>MSLSDLAKSVVADAAQLEKRLSAQQRPQCTLEASGYVDVATASIETQETIRLRNQIVQAAYTIVRLAQGPVDHVVTLSYNALDAANLEALLRMGVPQQVPLQGTIPLTDLATLLHADLDILTRLVRFAITNGIFIEDSEGYIGHSAASATLAWNGNLRDVAQHNASMITNICANISPWEQMWREAKKGKTCLGGDRLNGHSVNGDSALPAAPFNLTYPGYKDCFEFMALRPEKAKEYYNFLDGRAQLPRYSARDLLSSWDWKGRLGGSGTLVDVGGSSGQIAGLLAAEVPNAQFIVQDTNEEAMKKGTSAIASARLSNVTFHEHDFFAPQSIRADVYYFRNILHDWSDEKCVEILRALEPALSPGSTVLINEVVLPEPPAQFSPLLDQRQARIDDLVMMGAHNARERSLKEFENIFLNANNAWSFVACFGAINNIAGIANSLLEFQWH</sequence>
<keyword evidence="3" id="KW-0949">S-adenosyl-L-methionine</keyword>
<evidence type="ECO:0000313" key="5">
    <source>
        <dbReference type="EMBL" id="EME80695.1"/>
    </source>
</evidence>
<dbReference type="InterPro" id="IPR036390">
    <property type="entry name" value="WH_DNA-bd_sf"/>
</dbReference>
<evidence type="ECO:0000256" key="1">
    <source>
        <dbReference type="ARBA" id="ARBA00022603"/>
    </source>
</evidence>
<name>M2YSK7_PSEFD</name>
<keyword evidence="6" id="KW-1185">Reference proteome</keyword>
<dbReference type="eggNOG" id="KOG3178">
    <property type="taxonomic scope" value="Eukaryota"/>
</dbReference>
<dbReference type="InterPro" id="IPR001077">
    <property type="entry name" value="COMT_C"/>
</dbReference>
<dbReference type="PROSITE" id="PS51683">
    <property type="entry name" value="SAM_OMT_II"/>
    <property type="match status" value="1"/>
</dbReference>
<dbReference type="Proteomes" id="UP000016932">
    <property type="component" value="Unassembled WGS sequence"/>
</dbReference>
<accession>M2YSK7</accession>
<dbReference type="PANTHER" id="PTHR43712:SF5">
    <property type="entry name" value="O-METHYLTRANSFERASE ASQN-RELATED"/>
    <property type="match status" value="1"/>
</dbReference>
<dbReference type="InterPro" id="IPR029063">
    <property type="entry name" value="SAM-dependent_MTases_sf"/>
</dbReference>
<dbReference type="CDD" id="cd02440">
    <property type="entry name" value="AdoMet_MTases"/>
    <property type="match status" value="1"/>
</dbReference>
<dbReference type="KEGG" id="pfj:MYCFIDRAFT_198855"/>
<dbReference type="SUPFAM" id="SSF46785">
    <property type="entry name" value="Winged helix' DNA-binding domain"/>
    <property type="match status" value="1"/>
</dbReference>
<dbReference type="SUPFAM" id="SSF53335">
    <property type="entry name" value="S-adenosyl-L-methionine-dependent methyltransferases"/>
    <property type="match status" value="1"/>
</dbReference>
<dbReference type="EMBL" id="KB446561">
    <property type="protein sequence ID" value="EME80695.1"/>
    <property type="molecule type" value="Genomic_DNA"/>
</dbReference>
<keyword evidence="2" id="KW-0808">Transferase</keyword>
<evidence type="ECO:0000256" key="2">
    <source>
        <dbReference type="ARBA" id="ARBA00022679"/>
    </source>
</evidence>
<evidence type="ECO:0000256" key="3">
    <source>
        <dbReference type="ARBA" id="ARBA00022691"/>
    </source>
</evidence>
<dbReference type="PANTHER" id="PTHR43712">
    <property type="entry name" value="PUTATIVE (AFU_ORTHOLOGUE AFUA_4G14580)-RELATED"/>
    <property type="match status" value="1"/>
</dbReference>
<gene>
    <name evidence="5" type="ORF">MYCFIDRAFT_198855</name>
</gene>
<proteinExistence type="predicted"/>
<dbReference type="GO" id="GO:0008171">
    <property type="term" value="F:O-methyltransferase activity"/>
    <property type="evidence" value="ECO:0007669"/>
    <property type="project" value="InterPro"/>
</dbReference>